<keyword evidence="2" id="KW-0472">Membrane</keyword>
<feature type="region of interest" description="Disordered" evidence="3">
    <location>
        <begin position="212"/>
        <end position="231"/>
    </location>
</feature>
<proteinExistence type="predicted"/>
<dbReference type="GO" id="GO:0000139">
    <property type="term" value="C:Golgi membrane"/>
    <property type="evidence" value="ECO:0007669"/>
    <property type="project" value="TreeGrafter"/>
</dbReference>
<comment type="subcellular location">
    <subcellularLocation>
        <location evidence="1">Membrane</location>
    </subcellularLocation>
</comment>
<feature type="compositionally biased region" description="Polar residues" evidence="3">
    <location>
        <begin position="12"/>
        <end position="23"/>
    </location>
</feature>
<evidence type="ECO:0000256" key="2">
    <source>
        <dbReference type="ARBA" id="ARBA00023136"/>
    </source>
</evidence>
<dbReference type="SUPFAM" id="SSF50978">
    <property type="entry name" value="WD40 repeat-like"/>
    <property type="match status" value="2"/>
</dbReference>
<evidence type="ECO:0000256" key="1">
    <source>
        <dbReference type="ARBA" id="ARBA00004370"/>
    </source>
</evidence>
<feature type="compositionally biased region" description="Low complexity" evidence="3">
    <location>
        <begin position="70"/>
        <end position="85"/>
    </location>
</feature>
<organism evidence="5 6">
    <name type="scientific">Chaetomium strumarium</name>
    <dbReference type="NCBI Taxonomy" id="1170767"/>
    <lineage>
        <taxon>Eukaryota</taxon>
        <taxon>Fungi</taxon>
        <taxon>Dikarya</taxon>
        <taxon>Ascomycota</taxon>
        <taxon>Pezizomycotina</taxon>
        <taxon>Sordariomycetes</taxon>
        <taxon>Sordariomycetidae</taxon>
        <taxon>Sordariales</taxon>
        <taxon>Chaetomiaceae</taxon>
        <taxon>Chaetomium</taxon>
    </lineage>
</organism>
<feature type="compositionally biased region" description="Pro residues" evidence="3">
    <location>
        <begin position="59"/>
        <end position="69"/>
    </location>
</feature>
<dbReference type="AlphaFoldDB" id="A0AAJ0H4F6"/>
<sequence>MYWPLGTPRIYATSNSPQPSSLRVVSHDGLPGPISAGRFEGQSDRNSLLSPSSAAAPDGPLPPPAPGPATAPLTPVTPITPLTPGIKPVEHDYPEEEGTSEYFARPEPPDIPLHEPILALRVARGGHIFAVITETSMTLWQTKPTVVLAVVVRSATSLQTYGTNTNLLLRPDAAILVVHTSLGYLITYSVATDPEARVYQPHFVNHTNVQRRRQNHAGDPGHTAPDQILWGPGEGPGVKDVSVRFRMVIKVDAGIESALALDDELVVATRRPAAVQCIRWAPDSSGSQTSTELLSRMGWLGKKVTVKEMTHDRPMNLSTWITSDGRAYAVQRMTPSHTDSGSTEPADPKKLFRGYCFHTPQSNQDYAVRSVVNARFSLIAVGCADGSVHVYSARDYSGNIPPSHIHTLPASAATCGKLTTLSYSPDGYCLFAGFENGWATWSVYGKPLSNTFHADHAVSSANGEAWLSGVLDAAWVGGSCELLLTSRSHEAVWLLEMARSAVTGCYNPANLFRTVLQSTSSVMVYRGYDLPDLTSISAEPSLWHTSRIPAVYLLNQWPIRCTAISSDGRYVAVAGKRGLAHYSVNSGRWKTFGNEAMENEFQVRGGMCWYQNVLVAAVEANRSFELRLYSREAALDSGTVAYTQQMAAPIVLITVTGEDSLLVYTYDNLLYHYVFAPMSGSIKLIEMGHIAFHGIVRSPARVRGLSWILPDHQLLEGDPSQDVAHASVLFLVDGKLVLLRPSLAEGGLKYDMRVIAHNVEYYLSMRDQPRTAESAPQRLMQAADGVGSGSLEESLWLFDGSELKVWPDMEPVMKAISGGISRNLPPMVPSPVDFYPLSVLLPKAIVLGVEPDLIQRRDIGFSFFRFSIRTHLFLPDILRFYLTANRAAEALRLAQHYEHLEYFAHALEILLHHVLDEEVDASPNPAPEHAILPRVLSLLSSFRQYLDIVVQCTRKTEVRSWRTLFAYLPPPQELFEESLQRGSLKTAGGYLLILHTFDELATASEQSVRLLSRAIHEEDWDLCKELARFLAALDETGDTLREAMDMVRARMSQGHEADDVSARNEFMARLEIPSGGIYPSLSRVSGTGSVGRIGGSDSEAEGRSASDAGSLTSGARSEPRDDYP</sequence>
<dbReference type="Pfam" id="PF07064">
    <property type="entry name" value="RIC1"/>
    <property type="match status" value="1"/>
</dbReference>
<dbReference type="InterPro" id="IPR036322">
    <property type="entry name" value="WD40_repeat_dom_sf"/>
</dbReference>
<name>A0AAJ0H4F6_9PEZI</name>
<dbReference type="GO" id="GO:0005829">
    <property type="term" value="C:cytosol"/>
    <property type="evidence" value="ECO:0007669"/>
    <property type="project" value="TreeGrafter"/>
</dbReference>
<dbReference type="EMBL" id="JAUDZG010000001">
    <property type="protein sequence ID" value="KAK3311335.1"/>
    <property type="molecule type" value="Genomic_DNA"/>
</dbReference>
<evidence type="ECO:0000259" key="4">
    <source>
        <dbReference type="Pfam" id="PF07064"/>
    </source>
</evidence>
<feature type="region of interest" description="Disordered" evidence="3">
    <location>
        <begin position="1"/>
        <end position="89"/>
    </location>
</feature>
<protein>
    <submittedName>
        <fullName evidence="5">RIC1-domain-containing protein</fullName>
    </submittedName>
</protein>
<comment type="caution">
    <text evidence="5">The sequence shown here is derived from an EMBL/GenBank/DDBJ whole genome shotgun (WGS) entry which is preliminary data.</text>
</comment>
<evidence type="ECO:0000256" key="3">
    <source>
        <dbReference type="SAM" id="MobiDB-lite"/>
    </source>
</evidence>
<dbReference type="RefSeq" id="XP_062727115.1">
    <property type="nucleotide sequence ID" value="XM_062868545.1"/>
</dbReference>
<dbReference type="InterPro" id="IPR001680">
    <property type="entry name" value="WD40_rpt"/>
</dbReference>
<dbReference type="InterPro" id="IPR009771">
    <property type="entry name" value="RIC1_C"/>
</dbReference>
<reference evidence="5" key="2">
    <citation type="submission" date="2023-06" db="EMBL/GenBank/DDBJ databases">
        <authorList>
            <consortium name="Lawrence Berkeley National Laboratory"/>
            <person name="Mondo S.J."/>
            <person name="Hensen N."/>
            <person name="Bonometti L."/>
            <person name="Westerberg I."/>
            <person name="Brannstrom I.O."/>
            <person name="Guillou S."/>
            <person name="Cros-Aarteil S."/>
            <person name="Calhoun S."/>
            <person name="Haridas S."/>
            <person name="Kuo A."/>
            <person name="Pangilinan J."/>
            <person name="Riley R."/>
            <person name="Labutti K."/>
            <person name="Andreopoulos B."/>
            <person name="Lipzen A."/>
            <person name="Chen C."/>
            <person name="Yanf M."/>
            <person name="Daum C."/>
            <person name="Ng V."/>
            <person name="Clum A."/>
            <person name="Steindorff A."/>
            <person name="Ohm R."/>
            <person name="Martin F."/>
            <person name="Silar P."/>
            <person name="Natvig D."/>
            <person name="Lalanne C."/>
            <person name="Gautier V."/>
            <person name="Ament-Velasquez S.L."/>
            <person name="Kruys A."/>
            <person name="Hutchinson M.I."/>
            <person name="Powell A.J."/>
            <person name="Barry K."/>
            <person name="Miller A.N."/>
            <person name="Grigoriev I.V."/>
            <person name="Debuchy R."/>
            <person name="Gladieux P."/>
            <person name="Thoren M.H."/>
            <person name="Johannesson H."/>
        </authorList>
    </citation>
    <scope>NUCLEOTIDE SEQUENCE</scope>
    <source>
        <strain evidence="5">CBS 333.67</strain>
    </source>
</reference>
<feature type="region of interest" description="Disordered" evidence="3">
    <location>
        <begin position="1083"/>
        <end position="1124"/>
    </location>
</feature>
<dbReference type="PANTHER" id="PTHR22746:SF10">
    <property type="entry name" value="GUANINE NUCLEOTIDE EXCHANGE FACTOR SUBUNIT RIC1"/>
    <property type="match status" value="1"/>
</dbReference>
<reference evidence="5" key="1">
    <citation type="journal article" date="2023" name="Mol. Phylogenet. Evol.">
        <title>Genome-scale phylogeny and comparative genomics of the fungal order Sordariales.</title>
        <authorList>
            <person name="Hensen N."/>
            <person name="Bonometti L."/>
            <person name="Westerberg I."/>
            <person name="Brannstrom I.O."/>
            <person name="Guillou S."/>
            <person name="Cros-Aarteil S."/>
            <person name="Calhoun S."/>
            <person name="Haridas S."/>
            <person name="Kuo A."/>
            <person name="Mondo S."/>
            <person name="Pangilinan J."/>
            <person name="Riley R."/>
            <person name="LaButti K."/>
            <person name="Andreopoulos B."/>
            <person name="Lipzen A."/>
            <person name="Chen C."/>
            <person name="Yan M."/>
            <person name="Daum C."/>
            <person name="Ng V."/>
            <person name="Clum A."/>
            <person name="Steindorff A."/>
            <person name="Ohm R.A."/>
            <person name="Martin F."/>
            <person name="Silar P."/>
            <person name="Natvig D.O."/>
            <person name="Lalanne C."/>
            <person name="Gautier V."/>
            <person name="Ament-Velasquez S.L."/>
            <person name="Kruys A."/>
            <person name="Hutchinson M.I."/>
            <person name="Powell A.J."/>
            <person name="Barry K."/>
            <person name="Miller A.N."/>
            <person name="Grigoriev I.V."/>
            <person name="Debuchy R."/>
            <person name="Gladieux P."/>
            <person name="Hiltunen Thoren M."/>
            <person name="Johannesson H."/>
        </authorList>
    </citation>
    <scope>NUCLEOTIDE SEQUENCE</scope>
    <source>
        <strain evidence="5">CBS 333.67</strain>
    </source>
</reference>
<feature type="compositionally biased region" description="Low complexity" evidence="3">
    <location>
        <begin position="47"/>
        <end position="58"/>
    </location>
</feature>
<dbReference type="Gene3D" id="2.130.10.10">
    <property type="entry name" value="YVTN repeat-like/Quinoprotein amine dehydrogenase"/>
    <property type="match status" value="1"/>
</dbReference>
<dbReference type="GO" id="GO:0006886">
    <property type="term" value="P:intracellular protein transport"/>
    <property type="evidence" value="ECO:0007669"/>
    <property type="project" value="InterPro"/>
</dbReference>
<feature type="domain" description="RIC1 C-terminal alpha solenoid region" evidence="4">
    <location>
        <begin position="876"/>
        <end position="1047"/>
    </location>
</feature>
<evidence type="ECO:0000313" key="5">
    <source>
        <dbReference type="EMBL" id="KAK3311335.1"/>
    </source>
</evidence>
<dbReference type="PANTHER" id="PTHR22746">
    <property type="entry name" value="RAB6A-GEF COMPLEX PARTNER PROTEIN 1"/>
    <property type="match status" value="1"/>
</dbReference>
<dbReference type="GeneID" id="87887374"/>
<dbReference type="InterPro" id="IPR040096">
    <property type="entry name" value="Ric1"/>
</dbReference>
<dbReference type="Pfam" id="PF25440">
    <property type="entry name" value="Beta-prop_RIC1_2nd"/>
    <property type="match status" value="1"/>
</dbReference>
<dbReference type="GO" id="GO:0042147">
    <property type="term" value="P:retrograde transport, endosome to Golgi"/>
    <property type="evidence" value="ECO:0007669"/>
    <property type="project" value="TreeGrafter"/>
</dbReference>
<evidence type="ECO:0000313" key="6">
    <source>
        <dbReference type="Proteomes" id="UP001273166"/>
    </source>
</evidence>
<keyword evidence="6" id="KW-1185">Reference proteome</keyword>
<gene>
    <name evidence="5" type="ORF">B0T15DRAFT_521101</name>
</gene>
<dbReference type="GO" id="GO:0034066">
    <property type="term" value="C:Ric1-Rgp1 guanyl-nucleotide exchange factor complex"/>
    <property type="evidence" value="ECO:0007669"/>
    <property type="project" value="InterPro"/>
</dbReference>
<dbReference type="InterPro" id="IPR015943">
    <property type="entry name" value="WD40/YVTN_repeat-like_dom_sf"/>
</dbReference>
<accession>A0AAJ0H4F6</accession>
<dbReference type="SMART" id="SM00320">
    <property type="entry name" value="WD40"/>
    <property type="match status" value="3"/>
</dbReference>
<dbReference type="Proteomes" id="UP001273166">
    <property type="component" value="Unassembled WGS sequence"/>
</dbReference>